<evidence type="ECO:0000313" key="2">
    <source>
        <dbReference type="Proteomes" id="UP000807469"/>
    </source>
</evidence>
<name>A0A9P6CRQ6_9AGAR</name>
<accession>A0A9P6CRQ6</accession>
<dbReference type="EMBL" id="MU155699">
    <property type="protein sequence ID" value="KAF9471370.1"/>
    <property type="molecule type" value="Genomic_DNA"/>
</dbReference>
<sequence length="220" mass="24897">MHRQWEGPYLVVLRKVGGMYIIADMSSHILKDKIAAFRLIPYFVRQSLKIPANITKILDQSEESLKAIVEQPDNEDKDKLERLIYSENDEDEELPQVTPEEVEEEQGKDIEVAVNTSKLFDEQLAMLDEVVQAVGVANYLHLEIPSNLTVCDLGTIAKGVVGGLKGVPSKVNHLRMKWMASDSNWETVQVTLHSRRVFMSYERGNASPNDAATCYQQNHN</sequence>
<organism evidence="1 2">
    <name type="scientific">Pholiota conissans</name>
    <dbReference type="NCBI Taxonomy" id="109636"/>
    <lineage>
        <taxon>Eukaryota</taxon>
        <taxon>Fungi</taxon>
        <taxon>Dikarya</taxon>
        <taxon>Basidiomycota</taxon>
        <taxon>Agaricomycotina</taxon>
        <taxon>Agaricomycetes</taxon>
        <taxon>Agaricomycetidae</taxon>
        <taxon>Agaricales</taxon>
        <taxon>Agaricineae</taxon>
        <taxon>Strophariaceae</taxon>
        <taxon>Pholiota</taxon>
    </lineage>
</organism>
<dbReference type="Proteomes" id="UP000807469">
    <property type="component" value="Unassembled WGS sequence"/>
</dbReference>
<evidence type="ECO:0000313" key="1">
    <source>
        <dbReference type="EMBL" id="KAF9471370.1"/>
    </source>
</evidence>
<gene>
    <name evidence="1" type="ORF">BDN70DRAFT_901398</name>
</gene>
<protein>
    <submittedName>
        <fullName evidence="1">Uncharacterized protein</fullName>
    </submittedName>
</protein>
<reference evidence="1" key="1">
    <citation type="submission" date="2020-11" db="EMBL/GenBank/DDBJ databases">
        <authorList>
            <consortium name="DOE Joint Genome Institute"/>
            <person name="Ahrendt S."/>
            <person name="Riley R."/>
            <person name="Andreopoulos W."/>
            <person name="Labutti K."/>
            <person name="Pangilinan J."/>
            <person name="Ruiz-Duenas F.J."/>
            <person name="Barrasa J.M."/>
            <person name="Sanchez-Garcia M."/>
            <person name="Camarero S."/>
            <person name="Miyauchi S."/>
            <person name="Serrano A."/>
            <person name="Linde D."/>
            <person name="Babiker R."/>
            <person name="Drula E."/>
            <person name="Ayuso-Fernandez I."/>
            <person name="Pacheco R."/>
            <person name="Padilla G."/>
            <person name="Ferreira P."/>
            <person name="Barriuso J."/>
            <person name="Kellner H."/>
            <person name="Castanera R."/>
            <person name="Alfaro M."/>
            <person name="Ramirez L."/>
            <person name="Pisabarro A.G."/>
            <person name="Kuo A."/>
            <person name="Tritt A."/>
            <person name="Lipzen A."/>
            <person name="He G."/>
            <person name="Yan M."/>
            <person name="Ng V."/>
            <person name="Cullen D."/>
            <person name="Martin F."/>
            <person name="Rosso M.-N."/>
            <person name="Henrissat B."/>
            <person name="Hibbett D."/>
            <person name="Martinez A.T."/>
            <person name="Grigoriev I.V."/>
        </authorList>
    </citation>
    <scope>NUCLEOTIDE SEQUENCE</scope>
    <source>
        <strain evidence="1">CIRM-BRFM 674</strain>
    </source>
</reference>
<proteinExistence type="predicted"/>
<comment type="caution">
    <text evidence="1">The sequence shown here is derived from an EMBL/GenBank/DDBJ whole genome shotgun (WGS) entry which is preliminary data.</text>
</comment>
<keyword evidence="2" id="KW-1185">Reference proteome</keyword>
<dbReference type="OrthoDB" id="8023605at2759"/>
<dbReference type="AlphaFoldDB" id="A0A9P6CRQ6"/>